<dbReference type="RefSeq" id="WP_378053559.1">
    <property type="nucleotide sequence ID" value="NZ_JBHMDN010000078.1"/>
</dbReference>
<dbReference type="EMBL" id="JBHTAI010000013">
    <property type="protein sequence ID" value="MFC7150899.1"/>
    <property type="molecule type" value="Genomic_DNA"/>
</dbReference>
<evidence type="ECO:0000313" key="2">
    <source>
        <dbReference type="Proteomes" id="UP001596378"/>
    </source>
</evidence>
<comment type="caution">
    <text evidence="1">The sequence shown here is derived from an EMBL/GenBank/DDBJ whole genome shotgun (WGS) entry which is preliminary data.</text>
</comment>
<evidence type="ECO:0000313" key="1">
    <source>
        <dbReference type="EMBL" id="MFC7150899.1"/>
    </source>
</evidence>
<protein>
    <recommendedName>
        <fullName evidence="3">Lipoprotein</fullName>
    </recommendedName>
</protein>
<gene>
    <name evidence="1" type="ORF">ACFQMJ_20385</name>
</gene>
<dbReference type="PROSITE" id="PS51257">
    <property type="entry name" value="PROKAR_LIPOPROTEIN"/>
    <property type="match status" value="1"/>
</dbReference>
<keyword evidence="2" id="KW-1185">Reference proteome</keyword>
<proteinExistence type="predicted"/>
<dbReference type="Proteomes" id="UP001596378">
    <property type="component" value="Unassembled WGS sequence"/>
</dbReference>
<reference evidence="2" key="1">
    <citation type="journal article" date="2019" name="Int. J. Syst. Evol. Microbiol.">
        <title>The Global Catalogue of Microorganisms (GCM) 10K type strain sequencing project: providing services to taxonomists for standard genome sequencing and annotation.</title>
        <authorList>
            <consortium name="The Broad Institute Genomics Platform"/>
            <consortium name="The Broad Institute Genome Sequencing Center for Infectious Disease"/>
            <person name="Wu L."/>
            <person name="Ma J."/>
        </authorList>
    </citation>
    <scope>NUCLEOTIDE SEQUENCE [LARGE SCALE GENOMIC DNA]</scope>
    <source>
        <strain evidence="2">KCTC 12907</strain>
    </source>
</reference>
<accession>A0ABW2FFZ0</accession>
<name>A0ABW2FFZ0_9BACL</name>
<organism evidence="1 2">
    <name type="scientific">Cohnella cellulosilytica</name>
    <dbReference type="NCBI Taxonomy" id="986710"/>
    <lineage>
        <taxon>Bacteria</taxon>
        <taxon>Bacillati</taxon>
        <taxon>Bacillota</taxon>
        <taxon>Bacilli</taxon>
        <taxon>Bacillales</taxon>
        <taxon>Paenibacillaceae</taxon>
        <taxon>Cohnella</taxon>
    </lineage>
</organism>
<sequence>MRYHRFLIFIVLVLTFTVGCSKEDVNLMESEAPDPAPFVFDRENIVKVTIKRGDGQLAVELTDNKGLDKLKAILDNASSFTEAYPFDLLGVIVIEWKNGTKRELEVTGNGHVFVDKEVRIAYALNKKAFFDFVGGLQ</sequence>
<evidence type="ECO:0008006" key="3">
    <source>
        <dbReference type="Google" id="ProtNLM"/>
    </source>
</evidence>